<accession>A0ABV3M364</accession>
<evidence type="ECO:0000313" key="4">
    <source>
        <dbReference type="Proteomes" id="UP001553843"/>
    </source>
</evidence>
<dbReference type="Gene3D" id="3.90.1170.50">
    <property type="entry name" value="Aldehyde oxidase/xanthine dehydrogenase, a/b hammerhead"/>
    <property type="match status" value="1"/>
</dbReference>
<dbReference type="SUPFAM" id="SSF56003">
    <property type="entry name" value="Molybdenum cofactor-binding domain"/>
    <property type="match status" value="1"/>
</dbReference>
<dbReference type="SUPFAM" id="SSF54665">
    <property type="entry name" value="CO dehydrogenase molybdoprotein N-domain-like"/>
    <property type="match status" value="1"/>
</dbReference>
<dbReference type="Gene3D" id="3.30.365.10">
    <property type="entry name" value="Aldehyde oxidase/xanthine dehydrogenase, molybdopterin binding domain"/>
    <property type="match status" value="4"/>
</dbReference>
<dbReference type="InterPro" id="IPR037165">
    <property type="entry name" value="AldOxase/xan_DH_Mopterin-bd_sf"/>
</dbReference>
<feature type="domain" description="Aldehyde oxidase/xanthine dehydrogenase a/b hammerhead" evidence="2">
    <location>
        <begin position="37"/>
        <end position="143"/>
    </location>
</feature>
<evidence type="ECO:0000259" key="2">
    <source>
        <dbReference type="SMART" id="SM01008"/>
    </source>
</evidence>
<dbReference type="Pfam" id="PF20256">
    <property type="entry name" value="MoCoBD_2"/>
    <property type="match status" value="1"/>
</dbReference>
<reference evidence="3 4" key="1">
    <citation type="submission" date="2024-06" db="EMBL/GenBank/DDBJ databases">
        <title>The Natural Products Discovery Center: Release of the First 8490 Sequenced Strains for Exploring Actinobacteria Biosynthetic Diversity.</title>
        <authorList>
            <person name="Kalkreuter E."/>
            <person name="Kautsar S.A."/>
            <person name="Yang D."/>
            <person name="Bader C.D."/>
            <person name="Teijaro C.N."/>
            <person name="Fluegel L."/>
            <person name="Davis C.M."/>
            <person name="Simpson J.R."/>
            <person name="Lauterbach L."/>
            <person name="Steele A.D."/>
            <person name="Gui C."/>
            <person name="Meng S."/>
            <person name="Li G."/>
            <person name="Viehrig K."/>
            <person name="Ye F."/>
            <person name="Su P."/>
            <person name="Kiefer A.F."/>
            <person name="Nichols A."/>
            <person name="Cepeda A.J."/>
            <person name="Yan W."/>
            <person name="Fan B."/>
            <person name="Jiang Y."/>
            <person name="Adhikari A."/>
            <person name="Zheng C.-J."/>
            <person name="Schuster L."/>
            <person name="Cowan T.M."/>
            <person name="Smanski M.J."/>
            <person name="Chevrette M.G."/>
            <person name="De Carvalho L.P.S."/>
            <person name="Shen B."/>
        </authorList>
    </citation>
    <scope>NUCLEOTIDE SEQUENCE [LARGE SCALE GENOMIC DNA]</scope>
    <source>
        <strain evidence="3 4">NPDC047833</strain>
    </source>
</reference>
<evidence type="ECO:0000313" key="3">
    <source>
        <dbReference type="EMBL" id="MEW2366161.1"/>
    </source>
</evidence>
<keyword evidence="4" id="KW-1185">Reference proteome</keyword>
<dbReference type="InterPro" id="IPR000674">
    <property type="entry name" value="Ald_Oxase/Xan_DH_a/b"/>
</dbReference>
<dbReference type="SMART" id="SM01008">
    <property type="entry name" value="Ald_Xan_dh_C"/>
    <property type="match status" value="1"/>
</dbReference>
<proteinExistence type="predicted"/>
<dbReference type="InterPro" id="IPR008274">
    <property type="entry name" value="AldOxase/xan_DH_MoCoBD1"/>
</dbReference>
<dbReference type="PANTHER" id="PTHR11908:SF157">
    <property type="entry name" value="XANTHINE DEHYDROGENASE SUBUNIT D-RELATED"/>
    <property type="match status" value="1"/>
</dbReference>
<evidence type="ECO:0000256" key="1">
    <source>
        <dbReference type="SAM" id="MobiDB-lite"/>
    </source>
</evidence>
<dbReference type="InterPro" id="IPR016208">
    <property type="entry name" value="Ald_Oxase/xanthine_DH-like"/>
</dbReference>
<dbReference type="Pfam" id="PF01315">
    <property type="entry name" value="Ald_Xan_dh_C"/>
    <property type="match status" value="1"/>
</dbReference>
<dbReference type="Proteomes" id="UP001553843">
    <property type="component" value="Unassembled WGS sequence"/>
</dbReference>
<dbReference type="PANTHER" id="PTHR11908">
    <property type="entry name" value="XANTHINE DEHYDROGENASE"/>
    <property type="match status" value="1"/>
</dbReference>
<gene>
    <name evidence="3" type="ORF">AB0887_29965</name>
</gene>
<organism evidence="3 4">
    <name type="scientific">Streptomyces huasconensis</name>
    <dbReference type="NCBI Taxonomy" id="1854574"/>
    <lineage>
        <taxon>Bacteria</taxon>
        <taxon>Bacillati</taxon>
        <taxon>Actinomycetota</taxon>
        <taxon>Actinomycetes</taxon>
        <taxon>Kitasatosporales</taxon>
        <taxon>Streptomycetaceae</taxon>
        <taxon>Streptomyces</taxon>
    </lineage>
</organism>
<dbReference type="RefSeq" id="WP_359773197.1">
    <property type="nucleotide sequence ID" value="NZ_JBEYRR010000001.1"/>
</dbReference>
<dbReference type="EMBL" id="JBEYRS010000015">
    <property type="protein sequence ID" value="MEW2366161.1"/>
    <property type="molecule type" value="Genomic_DNA"/>
</dbReference>
<name>A0ABV3M364_9ACTN</name>
<dbReference type="InterPro" id="IPR046867">
    <property type="entry name" value="AldOxase/xan_DH_MoCoBD2"/>
</dbReference>
<sequence length="795" mass="84571">MADTRTTGIPAKVTQGAKSKGGIGESTLRPDGTLKVTGEFAYSSDMWHEDMLWGQILRSTVAHAEIVSIDTSEALATAGVHAVLTHEDLPAAKNYGMEYQDTPVLAYGKVRHHGEPVALVAADHPETARRAAAKIRIEYRELPLVTDEASALAPDAILVHEDRGDHHAGHVTHPNIVHRQPIIRGNAAEAAKRADVIVTGEYTFGMQDQAFLGPESGLAVPAEDGGIDLYVATQWLHSDLKQIAPCLGLPEEKVRMTMAGVGGAFGGREDISMQILASVLALRTGKPVKMVYNRYESFFGHVHRHPAKLHYEHGATKDGKLTHMKCKIVLDGGAYMSSTPSVVGNAASLSVGPYVVDDVEIEAVGLYTNNPPCGAMRGFGAVQACFAYEAQMDKLAAKLGMDPVEFRQKNAMEQGTIMPTGQPVDSPAPVAELLRRVKARPMPPERQWESSEGADVRALPGGLSNTTHGEGVVRGVGYAVGIKNVGFSEGFDDYSTAKIRLEVINGEAVATVHTAAAEVGQGGVTIHAQIARTELGVQQVTIHPADTQVGSAGSTSAGRQTYMTGGAIKNSCSLVREKVLEIGRRKFGSYHPAWASAELLLEGGKVVTDGGEALASLVDVLEDEAVEIEEEWRHRPTQPFDLVTGQGNGHVQYAFAAHRAVVEVDTELGLVKVIELACAQDVGKAINPLSVIGQIQGGTTQGLGVAVMEEIIVDPKTAKVKNPSFTDYLIPTLLDTPTIPVDYLELADPNAPYGVRGIGEAPTLSSTPAVLAAIRNATGLELNKTPVRPEHLTGT</sequence>
<dbReference type="InterPro" id="IPR036856">
    <property type="entry name" value="Ald_Oxase/Xan_DH_a/b_sf"/>
</dbReference>
<feature type="region of interest" description="Disordered" evidence="1">
    <location>
        <begin position="1"/>
        <end position="26"/>
    </location>
</feature>
<dbReference type="Pfam" id="PF02738">
    <property type="entry name" value="MoCoBD_1"/>
    <property type="match status" value="1"/>
</dbReference>
<comment type="caution">
    <text evidence="3">The sequence shown here is derived from an EMBL/GenBank/DDBJ whole genome shotgun (WGS) entry which is preliminary data.</text>
</comment>
<protein>
    <submittedName>
        <fullName evidence="3">Molybdopterin cofactor-binding domain-containing protein</fullName>
    </submittedName>
</protein>